<organism evidence="2 3">
    <name type="scientific">Tuber borchii</name>
    <name type="common">White truffle</name>
    <dbReference type="NCBI Taxonomy" id="42251"/>
    <lineage>
        <taxon>Eukaryota</taxon>
        <taxon>Fungi</taxon>
        <taxon>Dikarya</taxon>
        <taxon>Ascomycota</taxon>
        <taxon>Pezizomycotina</taxon>
        <taxon>Pezizomycetes</taxon>
        <taxon>Pezizales</taxon>
        <taxon>Tuberaceae</taxon>
        <taxon>Tuber</taxon>
    </lineage>
</organism>
<evidence type="ECO:0000313" key="3">
    <source>
        <dbReference type="Proteomes" id="UP000244722"/>
    </source>
</evidence>
<comment type="caution">
    <text evidence="2">The sequence shown here is derived from an EMBL/GenBank/DDBJ whole genome shotgun (WGS) entry which is preliminary data.</text>
</comment>
<proteinExistence type="predicted"/>
<name>A0A2T6ZS63_TUBBO</name>
<dbReference type="Proteomes" id="UP000244722">
    <property type="component" value="Unassembled WGS sequence"/>
</dbReference>
<gene>
    <name evidence="2" type="ORF">B9Z19DRAFT_1065171</name>
</gene>
<dbReference type="EMBL" id="NESQ01000124">
    <property type="protein sequence ID" value="PUU78307.1"/>
    <property type="molecule type" value="Genomic_DNA"/>
</dbReference>
<sequence>MIETWGKAIGLSINGEEKTSIVFQSQELQMQLVEVIETFFAQAHSRQYQQRIPANKTPVRAFEFSKATTLFYHSQVSRSSGCGSGSESEIRGRAGQKRKRKEKEKTRKKYTYTVIFREPEGAKARIMTREEVIKANKYLDPKVEKADIGPSSFYNTVKEARDRKEKNWSAGTASSKEEVNAEIVVSI</sequence>
<feature type="region of interest" description="Disordered" evidence="1">
    <location>
        <begin position="76"/>
        <end position="105"/>
    </location>
</feature>
<evidence type="ECO:0000256" key="1">
    <source>
        <dbReference type="SAM" id="MobiDB-lite"/>
    </source>
</evidence>
<feature type="compositionally biased region" description="Basic residues" evidence="1">
    <location>
        <begin position="94"/>
        <end position="105"/>
    </location>
</feature>
<reference evidence="2 3" key="1">
    <citation type="submission" date="2017-04" db="EMBL/GenBank/DDBJ databases">
        <title>Draft genome sequence of Tuber borchii Vittad., a whitish edible truffle.</title>
        <authorList>
            <consortium name="DOE Joint Genome Institute"/>
            <person name="Murat C."/>
            <person name="Kuo A."/>
            <person name="Barry K.W."/>
            <person name="Clum A."/>
            <person name="Dockter R.B."/>
            <person name="Fauchery L."/>
            <person name="Iotti M."/>
            <person name="Kohler A."/>
            <person name="Labutti K."/>
            <person name="Lindquist E.A."/>
            <person name="Lipzen A."/>
            <person name="Ohm R.A."/>
            <person name="Wang M."/>
            <person name="Grigoriev I.V."/>
            <person name="Zambonelli A."/>
            <person name="Martin F.M."/>
        </authorList>
    </citation>
    <scope>NUCLEOTIDE SEQUENCE [LARGE SCALE GENOMIC DNA]</scope>
    <source>
        <strain evidence="2 3">Tbo3840</strain>
    </source>
</reference>
<evidence type="ECO:0000313" key="2">
    <source>
        <dbReference type="EMBL" id="PUU78307.1"/>
    </source>
</evidence>
<dbReference type="AlphaFoldDB" id="A0A2T6ZS63"/>
<keyword evidence="3" id="KW-1185">Reference proteome</keyword>
<accession>A0A2T6ZS63</accession>
<protein>
    <submittedName>
        <fullName evidence="2">Uncharacterized protein</fullName>
    </submittedName>
</protein>
<feature type="compositionally biased region" description="Low complexity" evidence="1">
    <location>
        <begin position="77"/>
        <end position="87"/>
    </location>
</feature>